<dbReference type="NCBIfam" id="TIGR02384">
    <property type="entry name" value="RelB_DinJ"/>
    <property type="match status" value="1"/>
</dbReference>
<comment type="caution">
    <text evidence="1">The sequence shown here is derived from an EMBL/GenBank/DDBJ whole genome shotgun (WGS) entry which is preliminary data.</text>
</comment>
<organism evidence="1 2">
    <name type="scientific">Candidatus Paralactobacillus gallistercoris</name>
    <dbReference type="NCBI Taxonomy" id="2838724"/>
    <lineage>
        <taxon>Bacteria</taxon>
        <taxon>Bacillati</taxon>
        <taxon>Bacillota</taxon>
        <taxon>Bacilli</taxon>
        <taxon>Lactobacillales</taxon>
        <taxon>Lactobacillaceae</taxon>
        <taxon>Lactobacillus</taxon>
    </lineage>
</organism>
<name>A0A948TJK7_9LACO</name>
<protein>
    <submittedName>
        <fullName evidence="1">Type II toxin-antitoxin system RelB/DinJ family antitoxin</fullName>
    </submittedName>
</protein>
<proteinExistence type="predicted"/>
<dbReference type="Pfam" id="PF04221">
    <property type="entry name" value="RelB"/>
    <property type="match status" value="1"/>
</dbReference>
<dbReference type="EMBL" id="JAHLFS010000034">
    <property type="protein sequence ID" value="MBU3851592.1"/>
    <property type="molecule type" value="Genomic_DNA"/>
</dbReference>
<dbReference type="Proteomes" id="UP000777303">
    <property type="component" value="Unassembled WGS sequence"/>
</dbReference>
<dbReference type="InterPro" id="IPR007337">
    <property type="entry name" value="RelB/DinJ"/>
</dbReference>
<evidence type="ECO:0000313" key="1">
    <source>
        <dbReference type="EMBL" id="MBU3851592.1"/>
    </source>
</evidence>
<dbReference type="InterPro" id="IPR013321">
    <property type="entry name" value="Arc_rbn_hlx_hlx"/>
</dbReference>
<gene>
    <name evidence="1" type="ORF">H9901_02725</name>
</gene>
<reference evidence="1" key="2">
    <citation type="submission" date="2021-04" db="EMBL/GenBank/DDBJ databases">
        <authorList>
            <person name="Gilroy R."/>
        </authorList>
    </citation>
    <scope>NUCLEOTIDE SEQUENCE</scope>
    <source>
        <strain evidence="1">F6-6636</strain>
    </source>
</reference>
<accession>A0A948TJK7</accession>
<reference evidence="1" key="1">
    <citation type="journal article" date="2021" name="PeerJ">
        <title>Extensive microbial diversity within the chicken gut microbiome revealed by metagenomics and culture.</title>
        <authorList>
            <person name="Gilroy R."/>
            <person name="Ravi A."/>
            <person name="Getino M."/>
            <person name="Pursley I."/>
            <person name="Horton D.L."/>
            <person name="Alikhan N.F."/>
            <person name="Baker D."/>
            <person name="Gharbi K."/>
            <person name="Hall N."/>
            <person name="Watson M."/>
            <person name="Adriaenssens E.M."/>
            <person name="Foster-Nyarko E."/>
            <person name="Jarju S."/>
            <person name="Secka A."/>
            <person name="Antonio M."/>
            <person name="Oren A."/>
            <person name="Chaudhuri R.R."/>
            <person name="La Ragione R."/>
            <person name="Hildebrand F."/>
            <person name="Pallen M.J."/>
        </authorList>
    </citation>
    <scope>NUCLEOTIDE SEQUENCE</scope>
    <source>
        <strain evidence="1">F6-6636</strain>
    </source>
</reference>
<dbReference type="AlphaFoldDB" id="A0A948TJK7"/>
<dbReference type="Gene3D" id="1.10.1220.10">
    <property type="entry name" value="Met repressor-like"/>
    <property type="match status" value="1"/>
</dbReference>
<sequence length="63" mass="7006">MPEKTTIKIEIDRGVKEEAEAVLAGIGLDIATATRMLLRQVVVDNGLPFRSHLDDDHHIDLNN</sequence>
<dbReference type="GO" id="GO:0006355">
    <property type="term" value="P:regulation of DNA-templated transcription"/>
    <property type="evidence" value="ECO:0007669"/>
    <property type="project" value="InterPro"/>
</dbReference>
<evidence type="ECO:0000313" key="2">
    <source>
        <dbReference type="Proteomes" id="UP000777303"/>
    </source>
</evidence>